<evidence type="ECO:0000259" key="2">
    <source>
        <dbReference type="PROSITE" id="PS51664"/>
    </source>
</evidence>
<evidence type="ECO:0000313" key="4">
    <source>
        <dbReference type="Proteomes" id="UP000552097"/>
    </source>
</evidence>
<dbReference type="InterPro" id="IPR022291">
    <property type="entry name" value="Bacteriocin_synth_cyclodeHase"/>
</dbReference>
<dbReference type="PANTHER" id="PTHR37809">
    <property type="entry name" value="RIBOSOMAL PROTEIN S12 METHYLTHIOTRANSFERASE ACCESSORY FACTOR YCAO"/>
    <property type="match status" value="1"/>
</dbReference>
<dbReference type="NCBIfam" id="TIGR03882">
    <property type="entry name" value="cyclo_dehyd_2"/>
    <property type="match status" value="1"/>
</dbReference>
<proteinExistence type="predicted"/>
<keyword evidence="4" id="KW-1185">Reference proteome</keyword>
<dbReference type="Gene3D" id="3.30.160.660">
    <property type="match status" value="1"/>
</dbReference>
<dbReference type="GO" id="GO:0005840">
    <property type="term" value="C:ribosome"/>
    <property type="evidence" value="ECO:0007669"/>
    <property type="project" value="UniProtKB-KW"/>
</dbReference>
<keyword evidence="3" id="KW-0808">Transferase</keyword>
<feature type="compositionally biased region" description="Basic and acidic residues" evidence="1">
    <location>
        <begin position="239"/>
        <end position="250"/>
    </location>
</feature>
<keyword evidence="3" id="KW-0689">Ribosomal protein</keyword>
<dbReference type="PANTHER" id="PTHR37809:SF1">
    <property type="entry name" value="RIBOSOMAL PROTEIN S12 METHYLTHIOTRANSFERASE ACCESSORY FACTOR YCAO"/>
    <property type="match status" value="1"/>
</dbReference>
<dbReference type="PROSITE" id="PS51664">
    <property type="entry name" value="YCAO"/>
    <property type="match status" value="1"/>
</dbReference>
<evidence type="ECO:0000256" key="1">
    <source>
        <dbReference type="SAM" id="MobiDB-lite"/>
    </source>
</evidence>
<dbReference type="InterPro" id="IPR003776">
    <property type="entry name" value="YcaO-like_dom"/>
</dbReference>
<keyword evidence="3" id="KW-0687">Ribonucleoprotein</keyword>
<name>A0A7W9HJ71_9PSEU</name>
<dbReference type="EMBL" id="JACHMO010000001">
    <property type="protein sequence ID" value="MBB5803287.1"/>
    <property type="molecule type" value="Genomic_DNA"/>
</dbReference>
<organism evidence="3 4">
    <name type="scientific">Saccharothrix ecbatanensis</name>
    <dbReference type="NCBI Taxonomy" id="1105145"/>
    <lineage>
        <taxon>Bacteria</taxon>
        <taxon>Bacillati</taxon>
        <taxon>Actinomycetota</taxon>
        <taxon>Actinomycetes</taxon>
        <taxon>Pseudonocardiales</taxon>
        <taxon>Pseudonocardiaceae</taxon>
        <taxon>Saccharothrix</taxon>
    </lineage>
</organism>
<dbReference type="GO" id="GO:0016740">
    <property type="term" value="F:transferase activity"/>
    <property type="evidence" value="ECO:0007669"/>
    <property type="project" value="UniProtKB-KW"/>
</dbReference>
<gene>
    <name evidence="3" type="ORF">F4560_003055</name>
</gene>
<reference evidence="3 4" key="1">
    <citation type="submission" date="2020-08" db="EMBL/GenBank/DDBJ databases">
        <title>Sequencing the genomes of 1000 actinobacteria strains.</title>
        <authorList>
            <person name="Klenk H.-P."/>
        </authorList>
    </citation>
    <scope>NUCLEOTIDE SEQUENCE [LARGE SCALE GENOMIC DNA]</scope>
    <source>
        <strain evidence="3 4">DSM 45486</strain>
    </source>
</reference>
<dbReference type="Gene3D" id="3.40.50.720">
    <property type="entry name" value="NAD(P)-binding Rossmann-like Domain"/>
    <property type="match status" value="1"/>
</dbReference>
<comment type="caution">
    <text evidence="3">The sequence shown here is derived from an EMBL/GenBank/DDBJ whole genome shotgun (WGS) entry which is preliminary data.</text>
</comment>
<sequence length="637" mass="68710">MTDLLASGPVAAPRGDSGRVRLFGPDLLRAALVEVLGAGRLAPAAAANEPWLPVRVDGPRVLIGPAVLPSTPGCPTCAERRRDANRPDRSGWAALCREFGDGPADIPHPLMTTVAANVVASVVADEFARLTRTGEPARTRGAVLALSLTTGLVTRHTLMADPLCPDCADLPEDTLSAAVMVRRPLSKPDPAILRIGTLDGRWEDLIESYVDPEVGVINSLAAGSPYGIPTAVARLGPPRPDDTERHGYGRTGDFRSARLTAITEALERYGSLRPLGRRTAAPAPHDEVAARAVDPRDLGLYPDDWYDQPGFPFARFDPRRPLAWVWGYSFRRAEPVLVPESYAYYGARSRAQEPALAYECSNGCALGGCLEEAILHGLLEIAERDAFLMTWYARLPAPRLDLASARDRHIPVLAEMVRLRWGYEVSAYSTTLEQRVPAVLVLAVDAHHRPGVPLHACSAAAHPEPERALLAALTDAASGIGGRMERFDADRAARMVADPDEVREMPDHALLGGHPDTAGRFSFLDTDGPPALTLSDLAAQADWPRHHDLGDDLAELVGRYLDTGLDVIAVDTTTPEQRAGGFAGAKVIVPGTLPMTFGHRFRRTHGIPRLATVPRLLGHRSTDLPSENVNPHPHPFP</sequence>
<dbReference type="RefSeq" id="WP_184920568.1">
    <property type="nucleotide sequence ID" value="NZ_JACHMO010000001.1"/>
</dbReference>
<evidence type="ECO:0000313" key="3">
    <source>
        <dbReference type="EMBL" id="MBB5803287.1"/>
    </source>
</evidence>
<dbReference type="InterPro" id="IPR027624">
    <property type="entry name" value="TOMM_cyclo_SagD"/>
</dbReference>
<protein>
    <submittedName>
        <fullName evidence="3">Ribosomal protein S12 methylthiotransferase accessory factor</fullName>
    </submittedName>
</protein>
<dbReference type="Gene3D" id="3.30.1330.230">
    <property type="match status" value="1"/>
</dbReference>
<feature type="region of interest" description="Disordered" evidence="1">
    <location>
        <begin position="231"/>
        <end position="250"/>
    </location>
</feature>
<dbReference type="Pfam" id="PF02624">
    <property type="entry name" value="YcaO"/>
    <property type="match status" value="1"/>
</dbReference>
<feature type="domain" description="YcaO" evidence="2">
    <location>
        <begin position="247"/>
        <end position="637"/>
    </location>
</feature>
<dbReference type="Gene3D" id="3.30.40.250">
    <property type="match status" value="1"/>
</dbReference>
<dbReference type="AlphaFoldDB" id="A0A7W9HJ71"/>
<dbReference type="NCBIfam" id="TIGR03604">
    <property type="entry name" value="TOMM_cyclo_SagD"/>
    <property type="match status" value="1"/>
</dbReference>
<dbReference type="Proteomes" id="UP000552097">
    <property type="component" value="Unassembled WGS sequence"/>
</dbReference>
<accession>A0A7W9HJ71</accession>